<feature type="domain" description="Branched-chain alpha-ketoacid dehydrogenase kinase/Pyruvate dehydrogenase kinase N-terminal" evidence="7">
    <location>
        <begin position="31"/>
        <end position="86"/>
    </location>
</feature>
<evidence type="ECO:0000256" key="2">
    <source>
        <dbReference type="ARBA" id="ARBA00022741"/>
    </source>
</evidence>
<evidence type="ECO:0000256" key="4">
    <source>
        <dbReference type="ARBA" id="ARBA00022840"/>
    </source>
</evidence>
<accession>A0A4U5LPK0</accession>
<sequence>MFFTRRLLSLPFSSSISKKLAHYSQFHPSSLNVQQYLDFGKTGTPKSSYLFLKNELLVRLANIMQEISLLPPNLLKMTSARLVSGWL</sequence>
<keyword evidence="2 6" id="KW-0547">Nucleotide-binding</keyword>
<evidence type="ECO:0000259" key="7">
    <source>
        <dbReference type="Pfam" id="PF10436"/>
    </source>
</evidence>
<dbReference type="GO" id="GO:0004740">
    <property type="term" value="F:pyruvate dehydrogenase (acetyl-transferring) kinase activity"/>
    <property type="evidence" value="ECO:0007669"/>
    <property type="project" value="UniProtKB-EC"/>
</dbReference>
<dbReference type="GO" id="GO:0010906">
    <property type="term" value="P:regulation of glucose metabolic process"/>
    <property type="evidence" value="ECO:0007669"/>
    <property type="project" value="TreeGrafter"/>
</dbReference>
<comment type="caution">
    <text evidence="8">The sequence shown here is derived from an EMBL/GenBank/DDBJ whole genome shotgun (WGS) entry which is preliminary data.</text>
</comment>
<proteinExistence type="inferred from homology"/>
<organism evidence="8 9">
    <name type="scientific">Steinernema carpocapsae</name>
    <name type="common">Entomopathogenic nematode</name>
    <dbReference type="NCBI Taxonomy" id="34508"/>
    <lineage>
        <taxon>Eukaryota</taxon>
        <taxon>Metazoa</taxon>
        <taxon>Ecdysozoa</taxon>
        <taxon>Nematoda</taxon>
        <taxon>Chromadorea</taxon>
        <taxon>Rhabditida</taxon>
        <taxon>Tylenchina</taxon>
        <taxon>Panagrolaimomorpha</taxon>
        <taxon>Strongyloidoidea</taxon>
        <taxon>Steinernematidae</taxon>
        <taxon>Steinernema</taxon>
    </lineage>
</organism>
<dbReference type="Gene3D" id="1.20.140.20">
    <property type="entry name" value="Alpha-ketoacid/pyruvate dehydrogenase kinase, N-terminal domain"/>
    <property type="match status" value="1"/>
</dbReference>
<dbReference type="PANTHER" id="PTHR11947">
    <property type="entry name" value="PYRUVATE DEHYDROGENASE KINASE"/>
    <property type="match status" value="1"/>
</dbReference>
<dbReference type="EC" id="2.7.11.-" evidence="6"/>
<dbReference type="Pfam" id="PF10436">
    <property type="entry name" value="BCDHK_Adom3"/>
    <property type="match status" value="1"/>
</dbReference>
<dbReference type="InterPro" id="IPR018955">
    <property type="entry name" value="BCDHK/PDK_N"/>
</dbReference>
<reference evidence="8 9" key="2">
    <citation type="journal article" date="2019" name="G3 (Bethesda)">
        <title>Hybrid Assembly of the Genome of the Entomopathogenic Nematode Steinernema carpocapsae Identifies the X-Chromosome.</title>
        <authorList>
            <person name="Serra L."/>
            <person name="Macchietto M."/>
            <person name="Macias-Munoz A."/>
            <person name="McGill C.J."/>
            <person name="Rodriguez I.M."/>
            <person name="Rodriguez B."/>
            <person name="Murad R."/>
            <person name="Mortazavi A."/>
        </authorList>
    </citation>
    <scope>NUCLEOTIDE SEQUENCE [LARGE SCALE GENOMIC DNA]</scope>
    <source>
        <strain evidence="8 9">ALL</strain>
    </source>
</reference>
<dbReference type="GO" id="GO:0005759">
    <property type="term" value="C:mitochondrial matrix"/>
    <property type="evidence" value="ECO:0007669"/>
    <property type="project" value="UniProtKB-SubCell"/>
</dbReference>
<dbReference type="AlphaFoldDB" id="A0A4U5LPK0"/>
<dbReference type="EMBL" id="AZBU02000014">
    <property type="protein sequence ID" value="TKR57857.1"/>
    <property type="molecule type" value="Genomic_DNA"/>
</dbReference>
<reference evidence="8 9" key="1">
    <citation type="journal article" date="2015" name="Genome Biol.">
        <title>Comparative genomics of Steinernema reveals deeply conserved gene regulatory networks.</title>
        <authorList>
            <person name="Dillman A.R."/>
            <person name="Macchietto M."/>
            <person name="Porter C.F."/>
            <person name="Rogers A."/>
            <person name="Williams B."/>
            <person name="Antoshechkin I."/>
            <person name="Lee M.M."/>
            <person name="Goodwin Z."/>
            <person name="Lu X."/>
            <person name="Lewis E.E."/>
            <person name="Goodrich-Blair H."/>
            <person name="Stock S.P."/>
            <person name="Adams B.J."/>
            <person name="Sternberg P.W."/>
            <person name="Mortazavi A."/>
        </authorList>
    </citation>
    <scope>NUCLEOTIDE SEQUENCE [LARGE SCALE GENOMIC DNA]</scope>
    <source>
        <strain evidence="8 9">ALL</strain>
    </source>
</reference>
<keyword evidence="9" id="KW-1185">Reference proteome</keyword>
<comment type="subcellular location">
    <subcellularLocation>
        <location evidence="6">Mitochondrion matrix</location>
    </subcellularLocation>
</comment>
<protein>
    <recommendedName>
        <fullName evidence="6">Protein-serine/threonine kinase</fullName>
        <ecNumber evidence="6">2.7.11.-</ecNumber>
    </recommendedName>
</protein>
<dbReference type="SUPFAM" id="SSF69012">
    <property type="entry name" value="alpha-ketoacid dehydrogenase kinase, N-terminal domain"/>
    <property type="match status" value="1"/>
</dbReference>
<comment type="catalytic activity">
    <reaction evidence="5">
        <text>L-seryl-[pyruvate dehydrogenase E1 alpha subunit] + ATP = O-phospho-L-seryl-[pyruvate dehydrogenase E1 alpha subunit] + ADP + H(+)</text>
        <dbReference type="Rhea" id="RHEA:23052"/>
        <dbReference type="Rhea" id="RHEA-COMP:13689"/>
        <dbReference type="Rhea" id="RHEA-COMP:13690"/>
        <dbReference type="ChEBI" id="CHEBI:15378"/>
        <dbReference type="ChEBI" id="CHEBI:29999"/>
        <dbReference type="ChEBI" id="CHEBI:30616"/>
        <dbReference type="ChEBI" id="CHEBI:83421"/>
        <dbReference type="ChEBI" id="CHEBI:456216"/>
        <dbReference type="EC" id="2.7.11.2"/>
    </reaction>
</comment>
<dbReference type="STRING" id="34508.A0A4U5LPK0"/>
<evidence type="ECO:0000256" key="5">
    <source>
        <dbReference type="ARBA" id="ARBA00048201"/>
    </source>
</evidence>
<name>A0A4U5LPK0_STECR</name>
<keyword evidence="6" id="KW-0496">Mitochondrion</keyword>
<dbReference type="InterPro" id="IPR039028">
    <property type="entry name" value="BCKD/PDK"/>
</dbReference>
<dbReference type="OrthoDB" id="241648at2759"/>
<dbReference type="PANTHER" id="PTHR11947:SF3">
    <property type="entry name" value="[PYRUVATE DEHYDROGENASE (ACETYL-TRANSFERRING)] KINASE, MITOCHONDRIAL"/>
    <property type="match status" value="1"/>
</dbReference>
<dbReference type="GO" id="GO:0005524">
    <property type="term" value="F:ATP binding"/>
    <property type="evidence" value="ECO:0007669"/>
    <property type="project" value="UniProtKB-UniRule"/>
</dbReference>
<dbReference type="Proteomes" id="UP000298663">
    <property type="component" value="Unassembled WGS sequence"/>
</dbReference>
<dbReference type="InterPro" id="IPR036784">
    <property type="entry name" value="AK/P_DHK_N_sf"/>
</dbReference>
<keyword evidence="3 6" id="KW-0418">Kinase</keyword>
<evidence type="ECO:0000256" key="3">
    <source>
        <dbReference type="ARBA" id="ARBA00022777"/>
    </source>
</evidence>
<evidence type="ECO:0000256" key="1">
    <source>
        <dbReference type="ARBA" id="ARBA00022679"/>
    </source>
</evidence>
<evidence type="ECO:0000313" key="8">
    <source>
        <dbReference type="EMBL" id="TKR57857.1"/>
    </source>
</evidence>
<keyword evidence="1 6" id="KW-0808">Transferase</keyword>
<comment type="similarity">
    <text evidence="6">Belongs to the PDK/BCKDK protein kinase family.</text>
</comment>
<evidence type="ECO:0000256" key="6">
    <source>
        <dbReference type="RuleBase" id="RU366032"/>
    </source>
</evidence>
<gene>
    <name evidence="8" type="ORF">L596_030502</name>
</gene>
<keyword evidence="4 6" id="KW-0067">ATP-binding</keyword>
<evidence type="ECO:0000313" key="9">
    <source>
        <dbReference type="Proteomes" id="UP000298663"/>
    </source>
</evidence>